<feature type="compositionally biased region" description="Polar residues" evidence="1">
    <location>
        <begin position="25"/>
        <end position="39"/>
    </location>
</feature>
<dbReference type="Proteomes" id="UP001175271">
    <property type="component" value="Unassembled WGS sequence"/>
</dbReference>
<dbReference type="AlphaFoldDB" id="A0AA39HIC7"/>
<evidence type="ECO:0000256" key="1">
    <source>
        <dbReference type="SAM" id="MobiDB-lite"/>
    </source>
</evidence>
<name>A0AA39HIC7_9BILA</name>
<protein>
    <submittedName>
        <fullName evidence="3">Uncharacterized protein</fullName>
    </submittedName>
</protein>
<gene>
    <name evidence="3" type="ORF">QR680_018301</name>
</gene>
<feature type="chain" id="PRO_5041224290" evidence="2">
    <location>
        <begin position="20"/>
        <end position="77"/>
    </location>
</feature>
<evidence type="ECO:0000313" key="4">
    <source>
        <dbReference type="Proteomes" id="UP001175271"/>
    </source>
</evidence>
<proteinExistence type="predicted"/>
<comment type="caution">
    <text evidence="3">The sequence shown here is derived from an EMBL/GenBank/DDBJ whole genome shotgun (WGS) entry which is preliminary data.</text>
</comment>
<organism evidence="3 4">
    <name type="scientific">Steinernema hermaphroditum</name>
    <dbReference type="NCBI Taxonomy" id="289476"/>
    <lineage>
        <taxon>Eukaryota</taxon>
        <taxon>Metazoa</taxon>
        <taxon>Ecdysozoa</taxon>
        <taxon>Nematoda</taxon>
        <taxon>Chromadorea</taxon>
        <taxon>Rhabditida</taxon>
        <taxon>Tylenchina</taxon>
        <taxon>Panagrolaimomorpha</taxon>
        <taxon>Strongyloidoidea</taxon>
        <taxon>Steinernematidae</taxon>
        <taxon>Steinernema</taxon>
    </lineage>
</organism>
<accession>A0AA39HIC7</accession>
<dbReference type="PROSITE" id="PS51257">
    <property type="entry name" value="PROKAR_LIPOPROTEIN"/>
    <property type="match status" value="1"/>
</dbReference>
<feature type="compositionally biased region" description="Basic and acidic residues" evidence="1">
    <location>
        <begin position="64"/>
        <end position="77"/>
    </location>
</feature>
<keyword evidence="4" id="KW-1185">Reference proteome</keyword>
<feature type="region of interest" description="Disordered" evidence="1">
    <location>
        <begin position="22"/>
        <end position="77"/>
    </location>
</feature>
<feature type="signal peptide" evidence="2">
    <location>
        <begin position="1"/>
        <end position="19"/>
    </location>
</feature>
<sequence length="77" mass="8372">MARLVFFVLLLLFVSVAYSCAPNAQHPQNKGNATSSTTEPPKKESTPNENQQAVNGGPVPAPKVPEKVDKRDYVYGK</sequence>
<dbReference type="EMBL" id="JAUCMV010000004">
    <property type="protein sequence ID" value="KAK0405990.1"/>
    <property type="molecule type" value="Genomic_DNA"/>
</dbReference>
<reference evidence="3" key="1">
    <citation type="submission" date="2023-06" db="EMBL/GenBank/DDBJ databases">
        <title>Genomic analysis of the entomopathogenic nematode Steinernema hermaphroditum.</title>
        <authorList>
            <person name="Schwarz E.M."/>
            <person name="Heppert J.K."/>
            <person name="Baniya A."/>
            <person name="Schwartz H.T."/>
            <person name="Tan C.-H."/>
            <person name="Antoshechkin I."/>
            <person name="Sternberg P.W."/>
            <person name="Goodrich-Blair H."/>
            <person name="Dillman A.R."/>
        </authorList>
    </citation>
    <scope>NUCLEOTIDE SEQUENCE</scope>
    <source>
        <strain evidence="3">PS9179</strain>
        <tissue evidence="3">Whole animal</tissue>
    </source>
</reference>
<evidence type="ECO:0000256" key="2">
    <source>
        <dbReference type="SAM" id="SignalP"/>
    </source>
</evidence>
<evidence type="ECO:0000313" key="3">
    <source>
        <dbReference type="EMBL" id="KAK0405990.1"/>
    </source>
</evidence>
<keyword evidence="2" id="KW-0732">Signal</keyword>